<evidence type="ECO:0000313" key="2">
    <source>
        <dbReference type="Proteomes" id="UP000594261"/>
    </source>
</evidence>
<dbReference type="EMBL" id="LRBV02000008">
    <property type="status" value="NOT_ANNOTATED_CDS"/>
    <property type="molecule type" value="Genomic_DNA"/>
</dbReference>
<proteinExistence type="predicted"/>
<accession>A0A7N2M780</accession>
<dbReference type="Proteomes" id="UP000594261">
    <property type="component" value="Chromosome 8"/>
</dbReference>
<reference evidence="1" key="2">
    <citation type="submission" date="2021-01" db="UniProtKB">
        <authorList>
            <consortium name="EnsemblPlants"/>
        </authorList>
    </citation>
    <scope>IDENTIFICATION</scope>
</reference>
<keyword evidence="2" id="KW-1185">Reference proteome</keyword>
<dbReference type="AlphaFoldDB" id="A0A7N2M780"/>
<dbReference type="EnsemblPlants" id="QL08p007296:mrna">
    <property type="protein sequence ID" value="QL08p007296:mrna"/>
    <property type="gene ID" value="QL08p007296"/>
</dbReference>
<dbReference type="Gramene" id="QL08p007296:mrna">
    <property type="protein sequence ID" value="QL08p007296:mrna"/>
    <property type="gene ID" value="QL08p007296"/>
</dbReference>
<organism evidence="1 2">
    <name type="scientific">Quercus lobata</name>
    <name type="common">Valley oak</name>
    <dbReference type="NCBI Taxonomy" id="97700"/>
    <lineage>
        <taxon>Eukaryota</taxon>
        <taxon>Viridiplantae</taxon>
        <taxon>Streptophyta</taxon>
        <taxon>Embryophyta</taxon>
        <taxon>Tracheophyta</taxon>
        <taxon>Spermatophyta</taxon>
        <taxon>Magnoliopsida</taxon>
        <taxon>eudicotyledons</taxon>
        <taxon>Gunneridae</taxon>
        <taxon>Pentapetalae</taxon>
        <taxon>rosids</taxon>
        <taxon>fabids</taxon>
        <taxon>Fagales</taxon>
        <taxon>Fagaceae</taxon>
        <taxon>Quercus</taxon>
    </lineage>
</organism>
<sequence>MLANLHNHYDLKGQVAHKYVWFALSHDNLTPLNGFGAIIRRLLEILARRKAIEFATEAGFTNLVIEGDNSNVMKTITDYGSHVSRLGHIVLDMYLV</sequence>
<protein>
    <recommendedName>
        <fullName evidence="3">RNase H type-1 domain-containing protein</fullName>
    </recommendedName>
</protein>
<reference evidence="1 2" key="1">
    <citation type="journal article" date="2016" name="G3 (Bethesda)">
        <title>First Draft Assembly and Annotation of the Genome of a California Endemic Oak Quercus lobata Nee (Fagaceae).</title>
        <authorList>
            <person name="Sork V.L."/>
            <person name="Fitz-Gibbon S.T."/>
            <person name="Puiu D."/>
            <person name="Crepeau M."/>
            <person name="Gugger P.F."/>
            <person name="Sherman R."/>
            <person name="Stevens K."/>
            <person name="Langley C.H."/>
            <person name="Pellegrini M."/>
            <person name="Salzberg S.L."/>
        </authorList>
    </citation>
    <scope>NUCLEOTIDE SEQUENCE [LARGE SCALE GENOMIC DNA]</scope>
    <source>
        <strain evidence="1 2">cv. SW786</strain>
    </source>
</reference>
<evidence type="ECO:0000313" key="1">
    <source>
        <dbReference type="EnsemblPlants" id="QL08p007296:mrna"/>
    </source>
</evidence>
<dbReference type="InParanoid" id="A0A7N2M780"/>
<name>A0A7N2M780_QUELO</name>
<evidence type="ECO:0008006" key="3">
    <source>
        <dbReference type="Google" id="ProtNLM"/>
    </source>
</evidence>